<keyword evidence="2" id="KW-0238">DNA-binding</keyword>
<dbReference type="GeneID" id="92237787"/>
<dbReference type="InterPro" id="IPR000524">
    <property type="entry name" value="Tscrpt_reg_HTH_GntR"/>
</dbReference>
<dbReference type="InterPro" id="IPR011711">
    <property type="entry name" value="GntR_C"/>
</dbReference>
<dbReference type="SMART" id="SM00895">
    <property type="entry name" value="FCD"/>
    <property type="match status" value="1"/>
</dbReference>
<reference evidence="5" key="1">
    <citation type="submission" date="2022-07" db="EMBL/GenBank/DDBJ databases">
        <title>Genetic diversity of Erwinia pyrifoliae.</title>
        <authorList>
            <person name="Park D.S."/>
            <person name="Ham H."/>
        </authorList>
    </citation>
    <scope>NUCLEOTIDE SEQUENCE</scope>
    <source>
        <strain evidence="5">CP201486</strain>
    </source>
</reference>
<dbReference type="InterPro" id="IPR036390">
    <property type="entry name" value="WH_DNA-bd_sf"/>
</dbReference>
<dbReference type="PROSITE" id="PS50949">
    <property type="entry name" value="HTH_GNTR"/>
    <property type="match status" value="1"/>
</dbReference>
<dbReference type="SUPFAM" id="SSF46785">
    <property type="entry name" value="Winged helix' DNA-binding domain"/>
    <property type="match status" value="1"/>
</dbReference>
<feature type="domain" description="HTH gntR-type" evidence="4">
    <location>
        <begin position="13"/>
        <end position="80"/>
    </location>
</feature>
<dbReference type="Gene3D" id="1.20.120.530">
    <property type="entry name" value="GntR ligand-binding domain-like"/>
    <property type="match status" value="1"/>
</dbReference>
<dbReference type="RefSeq" id="WP_014538669.1">
    <property type="nucleotide sequence ID" value="NZ_CP023567.1"/>
</dbReference>
<keyword evidence="1" id="KW-0805">Transcription regulation</keyword>
<name>A0ABY5XAJ8_ERWPY</name>
<evidence type="ECO:0000313" key="5">
    <source>
        <dbReference type="EMBL" id="UWS34413.1"/>
    </source>
</evidence>
<dbReference type="Pfam" id="PF07729">
    <property type="entry name" value="FCD"/>
    <property type="match status" value="1"/>
</dbReference>
<evidence type="ECO:0000256" key="2">
    <source>
        <dbReference type="ARBA" id="ARBA00023125"/>
    </source>
</evidence>
<dbReference type="Pfam" id="PF00392">
    <property type="entry name" value="GntR"/>
    <property type="match status" value="1"/>
</dbReference>
<dbReference type="InterPro" id="IPR036388">
    <property type="entry name" value="WH-like_DNA-bd_sf"/>
</dbReference>
<dbReference type="InterPro" id="IPR008920">
    <property type="entry name" value="TF_FadR/GntR_C"/>
</dbReference>
<dbReference type="Gene3D" id="1.10.10.10">
    <property type="entry name" value="Winged helix-like DNA-binding domain superfamily/Winged helix DNA-binding domain"/>
    <property type="match status" value="1"/>
</dbReference>
<evidence type="ECO:0000256" key="1">
    <source>
        <dbReference type="ARBA" id="ARBA00023015"/>
    </source>
</evidence>
<dbReference type="SMART" id="SM00345">
    <property type="entry name" value="HTH_GNTR"/>
    <property type="match status" value="1"/>
</dbReference>
<dbReference type="EMBL" id="CP103445">
    <property type="protein sequence ID" value="UWS34413.1"/>
    <property type="molecule type" value="Genomic_DNA"/>
</dbReference>
<accession>A0ABY5XAJ8</accession>
<dbReference type="CDD" id="cd07377">
    <property type="entry name" value="WHTH_GntR"/>
    <property type="match status" value="1"/>
</dbReference>
<evidence type="ECO:0000256" key="3">
    <source>
        <dbReference type="ARBA" id="ARBA00023163"/>
    </source>
</evidence>
<dbReference type="PANTHER" id="PTHR43537">
    <property type="entry name" value="TRANSCRIPTIONAL REGULATOR, GNTR FAMILY"/>
    <property type="match status" value="1"/>
</dbReference>
<keyword evidence="3" id="KW-0804">Transcription</keyword>
<dbReference type="PANTHER" id="PTHR43537:SF41">
    <property type="entry name" value="TRANSCRIPTIONAL REGULATORY PROTEIN"/>
    <property type="match status" value="1"/>
</dbReference>
<sequence length="230" mass="26384">MNMFETPDLSSAPSTSDVITQYLRRAILNGHFAEDKPVRQDEIARKFNVSKIPVREALKKLEAEGLVLFVKNKGATVTRMSAAELAQLFEMRILLEVRLLELAIPNMGKEDFIYIEKACNKYICDKNVMNWAVLNWDFHLALYRAANRPLIVETVKAINQKLERYLRMQLSLSNGKEKSDSEHAEIISFCRQKNIAGAVNLLKKHIYGVCQSLLDNLHVKSREQGFDIMR</sequence>
<proteinExistence type="predicted"/>
<dbReference type="Proteomes" id="UP001058553">
    <property type="component" value="Chromosome"/>
</dbReference>
<gene>
    <name evidence="5" type="ORF">NYP84_04330</name>
</gene>
<evidence type="ECO:0000313" key="6">
    <source>
        <dbReference type="Proteomes" id="UP001058553"/>
    </source>
</evidence>
<organism evidence="5 6">
    <name type="scientific">Erwinia pyrifoliae</name>
    <dbReference type="NCBI Taxonomy" id="79967"/>
    <lineage>
        <taxon>Bacteria</taxon>
        <taxon>Pseudomonadati</taxon>
        <taxon>Pseudomonadota</taxon>
        <taxon>Gammaproteobacteria</taxon>
        <taxon>Enterobacterales</taxon>
        <taxon>Erwiniaceae</taxon>
        <taxon>Erwinia</taxon>
    </lineage>
</organism>
<protein>
    <submittedName>
        <fullName evidence="5">GntR family transcriptional regulator</fullName>
    </submittedName>
</protein>
<keyword evidence="6" id="KW-1185">Reference proteome</keyword>
<evidence type="ECO:0000259" key="4">
    <source>
        <dbReference type="PROSITE" id="PS50949"/>
    </source>
</evidence>
<dbReference type="SUPFAM" id="SSF48008">
    <property type="entry name" value="GntR ligand-binding domain-like"/>
    <property type="match status" value="1"/>
</dbReference>